<feature type="domain" description="Aminotransferase class V" evidence="8">
    <location>
        <begin position="2"/>
        <end position="357"/>
    </location>
</feature>
<keyword evidence="3" id="KW-0479">Metal-binding</keyword>
<keyword evidence="9" id="KW-0808">Transferase</keyword>
<dbReference type="InterPro" id="IPR000192">
    <property type="entry name" value="Aminotrans_V_dom"/>
</dbReference>
<evidence type="ECO:0000259" key="8">
    <source>
        <dbReference type="Pfam" id="PF00266"/>
    </source>
</evidence>
<evidence type="ECO:0000256" key="4">
    <source>
        <dbReference type="ARBA" id="ARBA00022898"/>
    </source>
</evidence>
<evidence type="ECO:0000256" key="6">
    <source>
        <dbReference type="ARBA" id="ARBA00023014"/>
    </source>
</evidence>
<proteinExistence type="inferred from homology"/>
<evidence type="ECO:0000256" key="3">
    <source>
        <dbReference type="ARBA" id="ARBA00022723"/>
    </source>
</evidence>
<dbReference type="Pfam" id="PF00266">
    <property type="entry name" value="Aminotran_5"/>
    <property type="match status" value="1"/>
</dbReference>
<gene>
    <name evidence="9" type="ORF">HNQ45_000129</name>
</gene>
<dbReference type="GO" id="GO:0051536">
    <property type="term" value="F:iron-sulfur cluster binding"/>
    <property type="evidence" value="ECO:0007669"/>
    <property type="project" value="UniProtKB-KW"/>
</dbReference>
<dbReference type="Gene3D" id="3.40.640.10">
    <property type="entry name" value="Type I PLP-dependent aspartate aminotransferase-like (Major domain)"/>
    <property type="match status" value="1"/>
</dbReference>
<dbReference type="InterPro" id="IPR015424">
    <property type="entry name" value="PyrdxlP-dep_Trfase"/>
</dbReference>
<dbReference type="PANTHER" id="PTHR11601">
    <property type="entry name" value="CYSTEINE DESULFURYLASE FAMILY MEMBER"/>
    <property type="match status" value="1"/>
</dbReference>
<dbReference type="EMBL" id="JACHHF010000001">
    <property type="protein sequence ID" value="MBB5175271.1"/>
    <property type="molecule type" value="Genomic_DNA"/>
</dbReference>
<keyword evidence="4" id="KW-0663">Pyridoxal phosphate</keyword>
<reference evidence="9 10" key="1">
    <citation type="submission" date="2020-08" db="EMBL/GenBank/DDBJ databases">
        <title>Genomic Encyclopedia of Type Strains, Phase IV (KMG-IV): sequencing the most valuable type-strain genomes for metagenomic binning, comparative biology and taxonomic classification.</title>
        <authorList>
            <person name="Goeker M."/>
        </authorList>
    </citation>
    <scope>NUCLEOTIDE SEQUENCE [LARGE SCALE GENOMIC DNA]</scope>
    <source>
        <strain evidence="9 10">DSM 19163</strain>
    </source>
</reference>
<accession>A0A9Q2HEX6</accession>
<dbReference type="PANTHER" id="PTHR11601:SF50">
    <property type="entry name" value="CYSTEINE DESULFURASE ISCS 2-RELATED"/>
    <property type="match status" value="1"/>
</dbReference>
<name>A0A9Q2HEX6_9STAP</name>
<protein>
    <submittedName>
        <fullName evidence="9">Cysteine desulfurase</fullName>
        <ecNumber evidence="9">2.8.1.7</ecNumber>
    </submittedName>
</protein>
<evidence type="ECO:0000313" key="10">
    <source>
        <dbReference type="Proteomes" id="UP000579136"/>
    </source>
</evidence>
<dbReference type="InterPro" id="IPR016454">
    <property type="entry name" value="Cysteine_dSase"/>
</dbReference>
<dbReference type="RefSeq" id="WP_183672704.1">
    <property type="nucleotide sequence ID" value="NZ_CBCRYX010000003.1"/>
</dbReference>
<keyword evidence="10" id="KW-1185">Reference proteome</keyword>
<dbReference type="InterPro" id="IPR015422">
    <property type="entry name" value="PyrdxlP-dep_Trfase_small"/>
</dbReference>
<keyword evidence="5" id="KW-0408">Iron</keyword>
<evidence type="ECO:0000256" key="1">
    <source>
        <dbReference type="ARBA" id="ARBA00001933"/>
    </source>
</evidence>
<dbReference type="InterPro" id="IPR020578">
    <property type="entry name" value="Aminotrans_V_PyrdxlP_BS"/>
</dbReference>
<dbReference type="InterPro" id="IPR015421">
    <property type="entry name" value="PyrdxlP-dep_Trfase_major"/>
</dbReference>
<comment type="similarity">
    <text evidence="2">Belongs to the class-V pyridoxal-phosphate-dependent aminotransferase family. NifS/IscS subfamily.</text>
</comment>
<sequence length="375" mass="41857">MIYLDNAATTKPFKETLETYNTVNEQYFFNSASIHKGGQEVSQLLEASRSQMKELLNLNDYGLIFTSGATESNNIAIQSTIKRKIKFGKTVLVSELEHPSVIEVLRNIEGINLVYINTKRDGIIDLEDLKEKMNDDVIFVSIIAVNNIVGSVNPVEEIIKVVKEYNRAFLHIDATQAIGKIDLNYNGVDALTLSAHKFYGVKGVGALFVKEVDALQPVMYGGGHELNVRSGTVNVPGIVSMAKSLRLAIENMNRASKNLKSYNKKITDYFKDYKAIYIQPSHLPNYINMSINGVKGEVIVNALSKHSIYVSTTSACASQRDELNETLIAMGNKNSVIEGSIRITMGQYTTEEEVDRFIEVFDEIYKELGDVFIEL</sequence>
<evidence type="ECO:0000256" key="7">
    <source>
        <dbReference type="RuleBase" id="RU004504"/>
    </source>
</evidence>
<dbReference type="EC" id="2.8.1.7" evidence="9"/>
<dbReference type="AlphaFoldDB" id="A0A9Q2HEX6"/>
<organism evidence="9 10">
    <name type="scientific">Nosocomiicoccus ampullae</name>
    <dbReference type="NCBI Taxonomy" id="489910"/>
    <lineage>
        <taxon>Bacteria</taxon>
        <taxon>Bacillati</taxon>
        <taxon>Bacillota</taxon>
        <taxon>Bacilli</taxon>
        <taxon>Bacillales</taxon>
        <taxon>Staphylococcaceae</taxon>
        <taxon>Nosocomiicoccus</taxon>
    </lineage>
</organism>
<comment type="cofactor">
    <cofactor evidence="1 7">
        <name>pyridoxal 5'-phosphate</name>
        <dbReference type="ChEBI" id="CHEBI:597326"/>
    </cofactor>
</comment>
<evidence type="ECO:0000256" key="5">
    <source>
        <dbReference type="ARBA" id="ARBA00023004"/>
    </source>
</evidence>
<evidence type="ECO:0000313" key="9">
    <source>
        <dbReference type="EMBL" id="MBB5175271.1"/>
    </source>
</evidence>
<dbReference type="PIRSF" id="PIRSF005572">
    <property type="entry name" value="NifS"/>
    <property type="match status" value="1"/>
</dbReference>
<dbReference type="Gene3D" id="1.10.260.50">
    <property type="match status" value="1"/>
</dbReference>
<keyword evidence="6" id="KW-0411">Iron-sulfur</keyword>
<evidence type="ECO:0000256" key="2">
    <source>
        <dbReference type="ARBA" id="ARBA00006490"/>
    </source>
</evidence>
<dbReference type="GO" id="GO:0031071">
    <property type="term" value="F:cysteine desulfurase activity"/>
    <property type="evidence" value="ECO:0007669"/>
    <property type="project" value="UniProtKB-EC"/>
</dbReference>
<dbReference type="Proteomes" id="UP000579136">
    <property type="component" value="Unassembled WGS sequence"/>
</dbReference>
<dbReference type="GO" id="GO:0046872">
    <property type="term" value="F:metal ion binding"/>
    <property type="evidence" value="ECO:0007669"/>
    <property type="project" value="UniProtKB-KW"/>
</dbReference>
<dbReference type="PROSITE" id="PS00595">
    <property type="entry name" value="AA_TRANSFER_CLASS_5"/>
    <property type="match status" value="1"/>
</dbReference>
<dbReference type="Gene3D" id="3.90.1150.10">
    <property type="entry name" value="Aspartate Aminotransferase, domain 1"/>
    <property type="match status" value="1"/>
</dbReference>
<dbReference type="SUPFAM" id="SSF53383">
    <property type="entry name" value="PLP-dependent transferases"/>
    <property type="match status" value="1"/>
</dbReference>
<comment type="caution">
    <text evidence="9">The sequence shown here is derived from an EMBL/GenBank/DDBJ whole genome shotgun (WGS) entry which is preliminary data.</text>
</comment>